<reference evidence="4 5" key="1">
    <citation type="submission" date="2017-09" db="EMBL/GenBank/DDBJ databases">
        <title>Pseudomonas abyssi sp. nov. isolated from Abyssopelagic Water.</title>
        <authorList>
            <person name="Wei Y."/>
        </authorList>
    </citation>
    <scope>NUCLEOTIDE SEQUENCE [LARGE SCALE GENOMIC DNA]</scope>
    <source>
        <strain evidence="4 5">MT5</strain>
    </source>
</reference>
<proteinExistence type="predicted"/>
<accession>A0A2A3MN32</accession>
<keyword evidence="5" id="KW-1185">Reference proteome</keyword>
<dbReference type="InterPro" id="IPR006528">
    <property type="entry name" value="Phage_head_morphogenesis_dom"/>
</dbReference>
<evidence type="ECO:0008006" key="6">
    <source>
        <dbReference type="Google" id="ProtNLM"/>
    </source>
</evidence>
<dbReference type="RefSeq" id="WP_096003290.1">
    <property type="nucleotide sequence ID" value="NZ_NTMR01000002.1"/>
</dbReference>
<feature type="domain" description="Phage head morphogenesis" evidence="2">
    <location>
        <begin position="53"/>
        <end position="169"/>
    </location>
</feature>
<name>A0A2A3MN32_9PSED</name>
<sequence>MAVSAVSLPFREQNEFLRRKLNLPTESWTDIYTREHDYAFVVAGANRDELVADFRQAVEKAITGGTSLEEFRREFDAIVARHGWSYNGGRNWRSRVIYETNLRSSYMAGRYEQLMAVREERPYWQYIHSDAVEHPREEHEAWNGMILHWSDPWWQYHFPINAWGCQCSVRALSQRDLERMGKTGPDTAPPIVMEQRMIGQRSPNGPRVVEVPKGIDPGFEYVPGQSRLNSQIPPELPDPPLPGSTGGPGLPNTRPPDELPAPRPAPAGLLPPDLPAKDYAEAFLQAFGADMDTPAVFRDVLGERLVIGSELFTTTKGALKSMKNERGPFMALLAAALRLPDEIWARVEWHHGQKKAVVRRRYVAQYLVEGESTPMLAVFELGVDGWSGVTTFRPEQDINDMRVGVRLYRREE</sequence>
<dbReference type="AlphaFoldDB" id="A0A2A3MN32"/>
<dbReference type="InterPro" id="IPR041110">
    <property type="entry name" value="PBECR2"/>
</dbReference>
<evidence type="ECO:0000259" key="3">
    <source>
        <dbReference type="Pfam" id="PF18810"/>
    </source>
</evidence>
<dbReference type="Pfam" id="PF04233">
    <property type="entry name" value="Phage_Mu_F"/>
    <property type="match status" value="1"/>
</dbReference>
<evidence type="ECO:0000313" key="5">
    <source>
        <dbReference type="Proteomes" id="UP000242313"/>
    </source>
</evidence>
<organism evidence="4 5">
    <name type="scientific">Pseudomonas abyssi</name>
    <dbReference type="NCBI Taxonomy" id="170540"/>
    <lineage>
        <taxon>Bacteria</taxon>
        <taxon>Pseudomonadati</taxon>
        <taxon>Pseudomonadota</taxon>
        <taxon>Gammaproteobacteria</taxon>
        <taxon>Pseudomonadales</taxon>
        <taxon>Pseudomonadaceae</taxon>
        <taxon>Pseudomonas</taxon>
    </lineage>
</organism>
<feature type="domain" description="Phage-Barnase-EndoU-ColicinE5/D-RelE like nuclease 2" evidence="3">
    <location>
        <begin position="282"/>
        <end position="409"/>
    </location>
</feature>
<gene>
    <name evidence="4" type="ORF">CNQ84_02305</name>
</gene>
<dbReference type="EMBL" id="NTMR01000002">
    <property type="protein sequence ID" value="PBK06226.1"/>
    <property type="molecule type" value="Genomic_DNA"/>
</dbReference>
<comment type="caution">
    <text evidence="4">The sequence shown here is derived from an EMBL/GenBank/DDBJ whole genome shotgun (WGS) entry which is preliminary data.</text>
</comment>
<dbReference type="Proteomes" id="UP000242313">
    <property type="component" value="Unassembled WGS sequence"/>
</dbReference>
<dbReference type="Pfam" id="PF18810">
    <property type="entry name" value="PBECR2"/>
    <property type="match status" value="1"/>
</dbReference>
<feature type="region of interest" description="Disordered" evidence="1">
    <location>
        <begin position="220"/>
        <end position="272"/>
    </location>
</feature>
<evidence type="ECO:0000256" key="1">
    <source>
        <dbReference type="SAM" id="MobiDB-lite"/>
    </source>
</evidence>
<evidence type="ECO:0000259" key="2">
    <source>
        <dbReference type="Pfam" id="PF04233"/>
    </source>
</evidence>
<evidence type="ECO:0000313" key="4">
    <source>
        <dbReference type="EMBL" id="PBK06226.1"/>
    </source>
</evidence>
<protein>
    <recommendedName>
        <fullName evidence="6">Phage head morphogenesis domain-containing protein</fullName>
    </recommendedName>
</protein>